<keyword evidence="3" id="KW-0614">Plasmid</keyword>
<geneLocation type="plasmid" evidence="3 4">
    <name>pSID</name>
</geneLocation>
<evidence type="ECO:0000256" key="2">
    <source>
        <dbReference type="SAM" id="Phobius"/>
    </source>
</evidence>
<keyword evidence="2" id="KW-0812">Transmembrane</keyword>
<evidence type="ECO:0000256" key="1">
    <source>
        <dbReference type="SAM" id="MobiDB-lite"/>
    </source>
</evidence>
<dbReference type="EMBL" id="CP063453">
    <property type="protein sequence ID" value="QOW01889.1"/>
    <property type="molecule type" value="Genomic_DNA"/>
</dbReference>
<accession>A0A7M2XVV1</accession>
<dbReference type="Proteomes" id="UP000593818">
    <property type="component" value="Plasmid pSID"/>
</dbReference>
<feature type="transmembrane region" description="Helical" evidence="2">
    <location>
        <begin position="6"/>
        <end position="24"/>
    </location>
</feature>
<sequence>MSIESWIVVAVLVASALGLARVLWTNWGKHTPAPTNGPVMPTLNGDASNQNQNPIV</sequence>
<dbReference type="AlphaFoldDB" id="A0A7M2XVV1"/>
<feature type="region of interest" description="Disordered" evidence="1">
    <location>
        <begin position="29"/>
        <end position="56"/>
    </location>
</feature>
<dbReference type="RefSeq" id="WP_193904166.1">
    <property type="nucleotide sequence ID" value="NZ_CP063453.1"/>
</dbReference>
<keyword evidence="2" id="KW-0472">Membrane</keyword>
<name>A0A7M2XVV1_9NOCA</name>
<evidence type="ECO:0000313" key="4">
    <source>
        <dbReference type="Proteomes" id="UP000593818"/>
    </source>
</evidence>
<organism evidence="3 4">
    <name type="scientific">Rhodococcus pyridinivorans</name>
    <dbReference type="NCBI Taxonomy" id="103816"/>
    <lineage>
        <taxon>Bacteria</taxon>
        <taxon>Bacillati</taxon>
        <taxon>Actinomycetota</taxon>
        <taxon>Actinomycetes</taxon>
        <taxon>Mycobacteriales</taxon>
        <taxon>Nocardiaceae</taxon>
        <taxon>Rhodococcus</taxon>
    </lineage>
</organism>
<reference evidence="3 4" key="1">
    <citation type="submission" date="2020-10" db="EMBL/GenBank/DDBJ databases">
        <title>Whole genome sequence of oil-degrading bacteria Rhodococcus pyridinivorans strain 5Ap.</title>
        <authorList>
            <person name="Akhremchuk A.E."/>
            <person name="Valentovich L.N."/>
            <person name="Charniauskaya M.I."/>
            <person name="Bukliarevich H.A."/>
            <person name="Titok M.A."/>
        </authorList>
    </citation>
    <scope>NUCLEOTIDE SEQUENCE [LARGE SCALE GENOMIC DNA]</scope>
    <source>
        <strain evidence="3 4">5Ap</strain>
        <plasmid evidence="3 4">pSID</plasmid>
    </source>
</reference>
<keyword evidence="4" id="KW-1185">Reference proteome</keyword>
<protein>
    <submittedName>
        <fullName evidence="3">Uncharacterized protein</fullName>
    </submittedName>
</protein>
<feature type="compositionally biased region" description="Polar residues" evidence="1">
    <location>
        <begin position="45"/>
        <end position="56"/>
    </location>
</feature>
<gene>
    <name evidence="3" type="ORF">INP59_27425</name>
</gene>
<proteinExistence type="predicted"/>
<keyword evidence="2" id="KW-1133">Transmembrane helix</keyword>
<evidence type="ECO:0000313" key="3">
    <source>
        <dbReference type="EMBL" id="QOW01889.1"/>
    </source>
</evidence>